<evidence type="ECO:0000256" key="2">
    <source>
        <dbReference type="ARBA" id="ARBA00006325"/>
    </source>
</evidence>
<evidence type="ECO:0000256" key="5">
    <source>
        <dbReference type="ARBA" id="ARBA00023136"/>
    </source>
</evidence>
<dbReference type="Pfam" id="PF10190">
    <property type="entry name" value="Tmemb_170"/>
    <property type="match status" value="1"/>
</dbReference>
<gene>
    <name evidence="7" type="ORF">TPSB3V08_LOCUS10370</name>
</gene>
<reference evidence="7" key="1">
    <citation type="submission" date="2020-11" db="EMBL/GenBank/DDBJ databases">
        <authorList>
            <person name="Tran Van P."/>
        </authorList>
    </citation>
    <scope>NUCLEOTIDE SEQUENCE</scope>
</reference>
<evidence type="ECO:0000256" key="1">
    <source>
        <dbReference type="ARBA" id="ARBA00004141"/>
    </source>
</evidence>
<comment type="similarity">
    <text evidence="2">Belongs to the TMEM170 family.</text>
</comment>
<evidence type="ECO:0000256" key="3">
    <source>
        <dbReference type="ARBA" id="ARBA00022692"/>
    </source>
</evidence>
<dbReference type="GO" id="GO:0016020">
    <property type="term" value="C:membrane"/>
    <property type="evidence" value="ECO:0007669"/>
    <property type="project" value="UniProtKB-SubCell"/>
</dbReference>
<evidence type="ECO:0000256" key="6">
    <source>
        <dbReference type="SAM" id="Phobius"/>
    </source>
</evidence>
<sequence length="136" mass="15238">MDRKSRGLETFFSGFILVMGVLAPLTSGVVSSAAVAFVYRASNFKMTPLYAILWGVQEKWIDTYKRGDKPNMAFTMKRRTQFTLYTAANGQRVLYLNNFYSSITNGRSIYHVSFALSNDNTTGYAENISSRVSALS</sequence>
<dbReference type="EMBL" id="OD009356">
    <property type="protein sequence ID" value="CAD7415502.1"/>
    <property type="molecule type" value="Genomic_DNA"/>
</dbReference>
<organism evidence="7">
    <name type="scientific">Timema poppense</name>
    <name type="common">Walking stick</name>
    <dbReference type="NCBI Taxonomy" id="170557"/>
    <lineage>
        <taxon>Eukaryota</taxon>
        <taxon>Metazoa</taxon>
        <taxon>Ecdysozoa</taxon>
        <taxon>Arthropoda</taxon>
        <taxon>Hexapoda</taxon>
        <taxon>Insecta</taxon>
        <taxon>Pterygota</taxon>
        <taxon>Neoptera</taxon>
        <taxon>Polyneoptera</taxon>
        <taxon>Phasmatodea</taxon>
        <taxon>Timematodea</taxon>
        <taxon>Timematoidea</taxon>
        <taxon>Timematidae</taxon>
        <taxon>Timema</taxon>
    </lineage>
</organism>
<dbReference type="PANTHER" id="PTHR22779">
    <property type="entry name" value="SD17342P"/>
    <property type="match status" value="1"/>
</dbReference>
<proteinExistence type="inferred from homology"/>
<dbReference type="InterPro" id="IPR019334">
    <property type="entry name" value="TMEM170A/B/YPR153W-like"/>
</dbReference>
<keyword evidence="5 6" id="KW-0472">Membrane</keyword>
<dbReference type="PANTHER" id="PTHR22779:SF6">
    <property type="entry name" value="SD17342P"/>
    <property type="match status" value="1"/>
</dbReference>
<accession>A0A7R9DIS4</accession>
<dbReference type="AlphaFoldDB" id="A0A7R9DIS4"/>
<feature type="transmembrane region" description="Helical" evidence="6">
    <location>
        <begin position="12"/>
        <end position="39"/>
    </location>
</feature>
<name>A0A7R9DIS4_TIMPO</name>
<keyword evidence="3 6" id="KW-0812">Transmembrane</keyword>
<keyword evidence="4 6" id="KW-1133">Transmembrane helix</keyword>
<evidence type="ECO:0000313" key="7">
    <source>
        <dbReference type="EMBL" id="CAD7415502.1"/>
    </source>
</evidence>
<protein>
    <submittedName>
        <fullName evidence="7">Uncharacterized protein</fullName>
    </submittedName>
</protein>
<comment type="subcellular location">
    <subcellularLocation>
        <location evidence="1">Membrane</location>
        <topology evidence="1">Multi-pass membrane protein</topology>
    </subcellularLocation>
</comment>
<evidence type="ECO:0000256" key="4">
    <source>
        <dbReference type="ARBA" id="ARBA00022989"/>
    </source>
</evidence>